<dbReference type="SMART" id="SM00668">
    <property type="entry name" value="CTLH"/>
    <property type="match status" value="1"/>
</dbReference>
<feature type="domain" description="CTLH" evidence="3">
    <location>
        <begin position="206"/>
        <end position="264"/>
    </location>
</feature>
<dbReference type="GO" id="GO:0004842">
    <property type="term" value="F:ubiquitin-protein transferase activity"/>
    <property type="evidence" value="ECO:0007669"/>
    <property type="project" value="InterPro"/>
</dbReference>
<protein>
    <recommendedName>
        <fullName evidence="3">CTLH domain-containing protein</fullName>
    </recommendedName>
</protein>
<evidence type="ECO:0000259" key="3">
    <source>
        <dbReference type="PROSITE" id="PS50897"/>
    </source>
</evidence>
<dbReference type="InterPro" id="IPR006594">
    <property type="entry name" value="LisH"/>
</dbReference>
<dbReference type="InterPro" id="IPR045098">
    <property type="entry name" value="Fyv10_fam"/>
</dbReference>
<dbReference type="AlphaFoldDB" id="A0AAN7W4Z0"/>
<reference evidence="4" key="1">
    <citation type="submission" date="2023-08" db="EMBL/GenBank/DDBJ databases">
        <title>Black Yeasts Isolated from many extreme environments.</title>
        <authorList>
            <person name="Coleine C."/>
            <person name="Stajich J.E."/>
            <person name="Selbmann L."/>
        </authorList>
    </citation>
    <scope>NUCLEOTIDE SEQUENCE</scope>
    <source>
        <strain evidence="4">CCFEE 5810</strain>
    </source>
</reference>
<dbReference type="PROSITE" id="PS50897">
    <property type="entry name" value="CTLH"/>
    <property type="match status" value="1"/>
</dbReference>
<dbReference type="InterPro" id="IPR024964">
    <property type="entry name" value="CTLH/CRA"/>
</dbReference>
<dbReference type="PROSITE" id="PS50896">
    <property type="entry name" value="LISH"/>
    <property type="match status" value="1"/>
</dbReference>
<dbReference type="InterPro" id="IPR006595">
    <property type="entry name" value="CTLH_C"/>
</dbReference>
<evidence type="ECO:0000313" key="5">
    <source>
        <dbReference type="Proteomes" id="UP001310594"/>
    </source>
</evidence>
<dbReference type="PANTHER" id="PTHR12170">
    <property type="entry name" value="MACROPHAGE ERYTHROBLAST ATTACHER-RELATED"/>
    <property type="match status" value="1"/>
</dbReference>
<dbReference type="Proteomes" id="UP001310594">
    <property type="component" value="Unassembled WGS sequence"/>
</dbReference>
<dbReference type="GO" id="GO:0043161">
    <property type="term" value="P:proteasome-mediated ubiquitin-dependent protein catabolic process"/>
    <property type="evidence" value="ECO:0007669"/>
    <property type="project" value="InterPro"/>
</dbReference>
<comment type="caution">
    <text evidence="4">The sequence shown here is derived from an EMBL/GenBank/DDBJ whole genome shotgun (WGS) entry which is preliminary data.</text>
</comment>
<name>A0AAN7W4Z0_9PEZI</name>
<evidence type="ECO:0000256" key="1">
    <source>
        <dbReference type="ARBA" id="ARBA00002343"/>
    </source>
</evidence>
<sequence>MEALLSAHETLSSRANLSATLTTVDSLISLLQTTRSTLNPENLQPTPKLIGKPLKNAFSTIEDSLKEVNKGLNTYQKALKEKFKKEVVGLYPAADATDDAGATGSLVGAGLAEAEGKKGLVERAVAMHLLREGHFDVARTFVREVGEGMWEGEGGYEWLGDFVDSGEDLLMGGEESEEEESEDDEDLYGGGSSVVGKSEKGHLQRKFAEMYRILSALRENHDLEPAIRWAQRHGTELGQRASNLEFELARLRFVELYTSAPSSSEMQQQESAFTGPILALEYARTVFPRFHPRYTREISSLLGALAFSPDVTDSPYANLFSQPSWDSVAISQVKAHY</sequence>
<accession>A0AAN7W4Z0</accession>
<evidence type="ECO:0000256" key="2">
    <source>
        <dbReference type="SAM" id="MobiDB-lite"/>
    </source>
</evidence>
<dbReference type="GO" id="GO:0005634">
    <property type="term" value="C:nucleus"/>
    <property type="evidence" value="ECO:0007669"/>
    <property type="project" value="TreeGrafter"/>
</dbReference>
<gene>
    <name evidence="4" type="ORF">LTR97_008320</name>
</gene>
<feature type="compositionally biased region" description="Acidic residues" evidence="2">
    <location>
        <begin position="174"/>
        <end position="187"/>
    </location>
</feature>
<comment type="function">
    <text evidence="1">Involved in the proteasome-dependent degradation of fructose-1,6-bisphosphatase.</text>
</comment>
<dbReference type="Pfam" id="PF10607">
    <property type="entry name" value="CTLH"/>
    <property type="match status" value="1"/>
</dbReference>
<dbReference type="PANTHER" id="PTHR12170:SF3">
    <property type="entry name" value="GH10162P"/>
    <property type="match status" value="1"/>
</dbReference>
<feature type="region of interest" description="Disordered" evidence="2">
    <location>
        <begin position="171"/>
        <end position="196"/>
    </location>
</feature>
<dbReference type="EMBL" id="JAVRQU010000013">
    <property type="protein sequence ID" value="KAK5695900.1"/>
    <property type="molecule type" value="Genomic_DNA"/>
</dbReference>
<dbReference type="GO" id="GO:0034657">
    <property type="term" value="C:GID complex"/>
    <property type="evidence" value="ECO:0007669"/>
    <property type="project" value="TreeGrafter"/>
</dbReference>
<evidence type="ECO:0000313" key="4">
    <source>
        <dbReference type="EMBL" id="KAK5695900.1"/>
    </source>
</evidence>
<dbReference type="GO" id="GO:0005737">
    <property type="term" value="C:cytoplasm"/>
    <property type="evidence" value="ECO:0007669"/>
    <property type="project" value="TreeGrafter"/>
</dbReference>
<proteinExistence type="predicted"/>
<organism evidence="4 5">
    <name type="scientific">Elasticomyces elasticus</name>
    <dbReference type="NCBI Taxonomy" id="574655"/>
    <lineage>
        <taxon>Eukaryota</taxon>
        <taxon>Fungi</taxon>
        <taxon>Dikarya</taxon>
        <taxon>Ascomycota</taxon>
        <taxon>Pezizomycotina</taxon>
        <taxon>Dothideomycetes</taxon>
        <taxon>Dothideomycetidae</taxon>
        <taxon>Mycosphaerellales</taxon>
        <taxon>Teratosphaeriaceae</taxon>
        <taxon>Elasticomyces</taxon>
    </lineage>
</organism>